<dbReference type="Gene3D" id="3.30.160.60">
    <property type="entry name" value="Classic Zinc Finger"/>
    <property type="match status" value="2"/>
</dbReference>
<dbReference type="InterPro" id="IPR013087">
    <property type="entry name" value="Znf_C2H2_type"/>
</dbReference>
<keyword evidence="4" id="KW-0862">Zinc</keyword>
<evidence type="ECO:0000313" key="10">
    <source>
        <dbReference type="Proteomes" id="UP001166674"/>
    </source>
</evidence>
<dbReference type="GO" id="GO:0008270">
    <property type="term" value="F:zinc ion binding"/>
    <property type="evidence" value="ECO:0007669"/>
    <property type="project" value="UniProtKB-KW"/>
</dbReference>
<sequence>MGFLSYPSPPGLPEMNDSYVLSPEDDDDHQRDCKTYRCQLCSLTFYLKLKMQIHSKLHTETKPQEFPHYSKTFANSSYLAQHLHIYSGAKSYSCNLCKNSFCQIFHLQQHTQIHSKIHTETIKPHKY</sequence>
<reference evidence="9" key="1">
    <citation type="submission" date="2020-03" db="EMBL/GenBank/DDBJ databases">
        <title>Studies in the Genomics of Life Span.</title>
        <authorList>
            <person name="Glass D."/>
        </authorList>
    </citation>
    <scope>NUCLEOTIDE SEQUENCE</scope>
    <source>
        <strain evidence="9">SUZIE</strain>
        <tissue evidence="9">Muscle</tissue>
    </source>
</reference>
<organism evidence="9 10">
    <name type="scientific">Sciurus carolinensis</name>
    <name type="common">Eastern gray squirrel</name>
    <dbReference type="NCBI Taxonomy" id="30640"/>
    <lineage>
        <taxon>Eukaryota</taxon>
        <taxon>Metazoa</taxon>
        <taxon>Chordata</taxon>
        <taxon>Craniata</taxon>
        <taxon>Vertebrata</taxon>
        <taxon>Euteleostomi</taxon>
        <taxon>Mammalia</taxon>
        <taxon>Eutheria</taxon>
        <taxon>Euarchontoglires</taxon>
        <taxon>Glires</taxon>
        <taxon>Rodentia</taxon>
        <taxon>Sciuromorpha</taxon>
        <taxon>Sciuridae</taxon>
        <taxon>Sciurinae</taxon>
        <taxon>Sciurini</taxon>
        <taxon>Sciurus</taxon>
    </lineage>
</organism>
<dbReference type="AlphaFoldDB" id="A0AA41MLA4"/>
<gene>
    <name evidence="9" type="ORF">SUZIE_125985</name>
</gene>
<dbReference type="InterPro" id="IPR050826">
    <property type="entry name" value="Krueppel_C2H2_ZnFinger"/>
</dbReference>
<evidence type="ECO:0000259" key="8">
    <source>
        <dbReference type="PROSITE" id="PS50157"/>
    </source>
</evidence>
<keyword evidence="3 6" id="KW-0863">Zinc-finger</keyword>
<comment type="caution">
    <text evidence="9">The sequence shown here is derived from an EMBL/GenBank/DDBJ whole genome shotgun (WGS) entry which is preliminary data.</text>
</comment>
<dbReference type="Proteomes" id="UP001166674">
    <property type="component" value="Unassembled WGS sequence"/>
</dbReference>
<keyword evidence="10" id="KW-1185">Reference proteome</keyword>
<dbReference type="EMBL" id="JAATJV010217092">
    <property type="protein sequence ID" value="MBZ3874042.1"/>
    <property type="molecule type" value="Genomic_DNA"/>
</dbReference>
<evidence type="ECO:0000256" key="6">
    <source>
        <dbReference type="PROSITE-ProRule" id="PRU00042"/>
    </source>
</evidence>
<dbReference type="PANTHER" id="PTHR24377">
    <property type="entry name" value="IP01015P-RELATED"/>
    <property type="match status" value="1"/>
</dbReference>
<evidence type="ECO:0000256" key="7">
    <source>
        <dbReference type="SAM" id="MobiDB-lite"/>
    </source>
</evidence>
<dbReference type="SMART" id="SM00355">
    <property type="entry name" value="ZnF_C2H2"/>
    <property type="match status" value="2"/>
</dbReference>
<feature type="domain" description="C2H2-type" evidence="8">
    <location>
        <begin position="92"/>
        <end position="119"/>
    </location>
</feature>
<dbReference type="PROSITE" id="PS50157">
    <property type="entry name" value="ZINC_FINGER_C2H2_2"/>
    <property type="match status" value="2"/>
</dbReference>
<keyword evidence="5" id="KW-0539">Nucleus</keyword>
<evidence type="ECO:0000256" key="1">
    <source>
        <dbReference type="ARBA" id="ARBA00022723"/>
    </source>
</evidence>
<evidence type="ECO:0000256" key="3">
    <source>
        <dbReference type="ARBA" id="ARBA00022771"/>
    </source>
</evidence>
<keyword evidence="2" id="KW-0677">Repeat</keyword>
<dbReference type="InterPro" id="IPR036236">
    <property type="entry name" value="Znf_C2H2_sf"/>
</dbReference>
<dbReference type="SUPFAM" id="SSF57667">
    <property type="entry name" value="beta-beta-alpha zinc fingers"/>
    <property type="match status" value="2"/>
</dbReference>
<evidence type="ECO:0000256" key="2">
    <source>
        <dbReference type="ARBA" id="ARBA00022737"/>
    </source>
</evidence>
<evidence type="ECO:0000256" key="4">
    <source>
        <dbReference type="ARBA" id="ARBA00022833"/>
    </source>
</evidence>
<protein>
    <submittedName>
        <fullName evidence="9">Zinc finger protein 384</fullName>
    </submittedName>
</protein>
<evidence type="ECO:0000256" key="5">
    <source>
        <dbReference type="ARBA" id="ARBA00023242"/>
    </source>
</evidence>
<keyword evidence="1" id="KW-0479">Metal-binding</keyword>
<name>A0AA41MLA4_SCICA</name>
<feature type="domain" description="C2H2-type" evidence="8">
    <location>
        <begin position="36"/>
        <end position="63"/>
    </location>
</feature>
<feature type="region of interest" description="Disordered" evidence="7">
    <location>
        <begin position="1"/>
        <end position="26"/>
    </location>
</feature>
<dbReference type="PROSITE" id="PS00028">
    <property type="entry name" value="ZINC_FINGER_C2H2_1"/>
    <property type="match status" value="2"/>
</dbReference>
<accession>A0AA41MLA4</accession>
<proteinExistence type="predicted"/>
<evidence type="ECO:0000313" key="9">
    <source>
        <dbReference type="EMBL" id="MBZ3874042.1"/>
    </source>
</evidence>